<dbReference type="Gene3D" id="2.40.50.140">
    <property type="entry name" value="Nucleic acid-binding proteins"/>
    <property type="match status" value="2"/>
</dbReference>
<organism evidence="4">
    <name type="scientific">Methanotorris igneus (strain DSM 5666 / JCM 11834 / Kol 5)</name>
    <dbReference type="NCBI Taxonomy" id="880724"/>
    <lineage>
        <taxon>Archaea</taxon>
        <taxon>Methanobacteriati</taxon>
        <taxon>Methanobacteriota</taxon>
        <taxon>Methanomada group</taxon>
        <taxon>Methanococci</taxon>
        <taxon>Methanococcales</taxon>
        <taxon>Methanocaldococcaceae</taxon>
        <taxon>Methanotorris</taxon>
    </lineage>
</organism>
<dbReference type="STRING" id="880724.Metig_1061"/>
<dbReference type="InterPro" id="IPR012340">
    <property type="entry name" value="NA-bd_OB-fold"/>
</dbReference>
<gene>
    <name evidence="3" type="ordered locus">Metig_1061</name>
</gene>
<keyword evidence="3" id="KW-0347">Helicase</keyword>
<accession>F6BDN9</accession>
<keyword evidence="1" id="KW-0175">Coiled coil</keyword>
<evidence type="ECO:0000256" key="2">
    <source>
        <dbReference type="SAM" id="MobiDB-lite"/>
    </source>
</evidence>
<dbReference type="KEGG" id="mig:Metig_1061"/>
<keyword evidence="3" id="KW-0547">Nucleotide-binding</keyword>
<dbReference type="HOGENOM" id="CLU_065085_0_0_2"/>
<name>F6BDN9_METIK</name>
<dbReference type="EMBL" id="CP002737">
    <property type="protein sequence ID" value="AEF96600.1"/>
    <property type="molecule type" value="Genomic_DNA"/>
</dbReference>
<reference evidence="3 4" key="1">
    <citation type="submission" date="2011-05" db="EMBL/GenBank/DDBJ databases">
        <title>Complete sequence of Methanotorris igneus Kol 5.</title>
        <authorList>
            <consortium name="US DOE Joint Genome Institute"/>
            <person name="Lucas S."/>
            <person name="Han J."/>
            <person name="Lapidus A."/>
            <person name="Cheng J.-F."/>
            <person name="Goodwin L."/>
            <person name="Pitluck S."/>
            <person name="Peters L."/>
            <person name="Mikhailova N."/>
            <person name="Chertkov O."/>
            <person name="Han C."/>
            <person name="Tapia R."/>
            <person name="Land M."/>
            <person name="Hauser L."/>
            <person name="Kyrpides N."/>
            <person name="Ivanova N."/>
            <person name="Pagani I."/>
            <person name="Sieprawska-Lupa M."/>
            <person name="Whitman W."/>
            <person name="Woyke T."/>
        </authorList>
    </citation>
    <scope>NUCLEOTIDE SEQUENCE [LARGE SCALE GENOMIC DNA]</scope>
    <source>
        <strain evidence="4">DSM 5666 / JCM 11834 / Kol 5</strain>
    </source>
</reference>
<dbReference type="RefSeq" id="WP_013799201.1">
    <property type="nucleotide sequence ID" value="NC_015562.1"/>
</dbReference>
<dbReference type="OrthoDB" id="6262at2157"/>
<dbReference type="GO" id="GO:0004386">
    <property type="term" value="F:helicase activity"/>
    <property type="evidence" value="ECO:0007669"/>
    <property type="project" value="UniProtKB-KW"/>
</dbReference>
<evidence type="ECO:0000256" key="1">
    <source>
        <dbReference type="SAM" id="Coils"/>
    </source>
</evidence>
<dbReference type="SMR" id="F6BDN9"/>
<evidence type="ECO:0000313" key="3">
    <source>
        <dbReference type="EMBL" id="AEF96600.1"/>
    </source>
</evidence>
<dbReference type="AlphaFoldDB" id="F6BDN9"/>
<proteinExistence type="predicted"/>
<dbReference type="GeneID" id="10643915"/>
<sequence>MVDLEEVRKKIMDKLKISEKELDELIDKKVKEYGGLLNKEAATLLIFKELKELKDEDGGDEEKEEEKKGKEKEEMEEEVELDEIDVDIIPLEDVLERMIEINAVARIERIFDVKEVNGNKVVNILLNDGTRRALLSLWNEDIELIKTKNLKEGDCVLIKNAYAPKIYKDRVHLSIREGDIVKVKADLPPIEELIRMVNEKKLSFERKKIDELKEGEGAEIRGIIVAIHSSEPYFPVCEKCNKKMVLKKGYAICGCGNKVDEESEDLKWIFLCNVTVDDGSGNIKVVLNDNTDAIDFNELKRLVIEGEDLEKYLNEKLLGMDVVVKGIVVFDDYLQSPVFKARYWEETNPIEEFKRKKEQHNKE</sequence>
<keyword evidence="3" id="KW-0067">ATP-binding</keyword>
<keyword evidence="4" id="KW-1185">Reference proteome</keyword>
<evidence type="ECO:0000313" key="4">
    <source>
        <dbReference type="Proteomes" id="UP000009227"/>
    </source>
</evidence>
<feature type="coiled-coil region" evidence="1">
    <location>
        <begin position="1"/>
        <end position="28"/>
    </location>
</feature>
<dbReference type="Proteomes" id="UP000009227">
    <property type="component" value="Chromosome"/>
</dbReference>
<feature type="region of interest" description="Disordered" evidence="2">
    <location>
        <begin position="56"/>
        <end position="76"/>
    </location>
</feature>
<protein>
    <submittedName>
        <fullName evidence="3">Nucleic acid binding OB-fold tRNA/helicase-type</fullName>
    </submittedName>
</protein>
<keyword evidence="3" id="KW-0378">Hydrolase</keyword>
<dbReference type="SUPFAM" id="SSF50249">
    <property type="entry name" value="Nucleic acid-binding proteins"/>
    <property type="match status" value="2"/>
</dbReference>